<dbReference type="EMBL" id="VTPU01000004">
    <property type="protein sequence ID" value="TZG40562.1"/>
    <property type="molecule type" value="Genomic_DNA"/>
</dbReference>
<evidence type="ECO:0000256" key="1">
    <source>
        <dbReference type="SAM" id="MobiDB-lite"/>
    </source>
</evidence>
<evidence type="ECO:0000313" key="3">
    <source>
        <dbReference type="Proteomes" id="UP000324260"/>
    </source>
</evidence>
<reference evidence="2 3" key="1">
    <citation type="submission" date="2019-08" db="EMBL/GenBank/DDBJ databases">
        <title>Draft Genome Sequence of Halomonas eurihalina Isolated from Preserved Hide-surface.</title>
        <authorList>
            <person name="Hussain S.A."/>
            <person name="Xu A."/>
            <person name="Sarker M."/>
            <person name="Sommers C."/>
        </authorList>
    </citation>
    <scope>NUCLEOTIDE SEQUENCE [LARGE SCALE GENOMIC DNA]</scope>
    <source>
        <strain evidence="2 3">MS1</strain>
    </source>
</reference>
<name>A0A5D9DBG0_HALER</name>
<feature type="region of interest" description="Disordered" evidence="1">
    <location>
        <begin position="17"/>
        <end position="44"/>
    </location>
</feature>
<dbReference type="OrthoDB" id="363206at2"/>
<proteinExistence type="predicted"/>
<sequence>MPTWPASLPQHPLIKEYAETPQSNVIRSPMDVGPAKTRRRSTATTTEAEVVYLLTSGQRQTFLDWLNNDIAGGALPFEWPRPRAGVESVLIKGDPPYNMEPAGQKWRLSMTLEIQP</sequence>
<organism evidence="2 3">
    <name type="scientific">Halomonas eurihalina</name>
    <dbReference type="NCBI Taxonomy" id="42566"/>
    <lineage>
        <taxon>Bacteria</taxon>
        <taxon>Pseudomonadati</taxon>
        <taxon>Pseudomonadota</taxon>
        <taxon>Gammaproteobacteria</taxon>
        <taxon>Oceanospirillales</taxon>
        <taxon>Halomonadaceae</taxon>
        <taxon>Halomonas</taxon>
    </lineage>
</organism>
<dbReference type="RefSeq" id="WP_149321393.1">
    <property type="nucleotide sequence ID" value="NZ_JARWAH010000003.1"/>
</dbReference>
<dbReference type="AlphaFoldDB" id="A0A5D9DBG0"/>
<dbReference type="Proteomes" id="UP000324260">
    <property type="component" value="Unassembled WGS sequence"/>
</dbReference>
<evidence type="ECO:0008006" key="4">
    <source>
        <dbReference type="Google" id="ProtNLM"/>
    </source>
</evidence>
<keyword evidence="3" id="KW-1185">Reference proteome</keyword>
<comment type="caution">
    <text evidence="2">The sequence shown here is derived from an EMBL/GenBank/DDBJ whole genome shotgun (WGS) entry which is preliminary data.</text>
</comment>
<protein>
    <recommendedName>
        <fullName evidence="4">Phage tail protein</fullName>
    </recommendedName>
</protein>
<accession>A0A5D9DBG0</accession>
<evidence type="ECO:0000313" key="2">
    <source>
        <dbReference type="EMBL" id="TZG40562.1"/>
    </source>
</evidence>
<gene>
    <name evidence="2" type="ORF">FZZ93_05825</name>
</gene>